<name>X5MGD1_9HYPH</name>
<gene>
    <name evidence="1" type="ORF">BN1012_Phect2296</name>
</gene>
<proteinExistence type="predicted"/>
<dbReference type="AlphaFoldDB" id="X5MGD1"/>
<reference evidence="1 2" key="1">
    <citation type="journal article" date="2014" name="Front. Genet.">
        <title>Genome and metabolic network of "Candidatus Phaeomarinobacter ectocarpi" Ec32, a new candidate genus of Alphaproteobacteria frequently associated with brown algae.</title>
        <authorList>
            <person name="Dittami S.M."/>
            <person name="Barbeyron T."/>
            <person name="Boyen C."/>
            <person name="Cambefort J."/>
            <person name="Collet G."/>
            <person name="Delage L."/>
            <person name="Gobet A."/>
            <person name="Groisillier A."/>
            <person name="Leblanc C."/>
            <person name="Michel G."/>
            <person name="Scornet D."/>
            <person name="Siegel A."/>
            <person name="Tapia J.E."/>
            <person name="Tonon T."/>
        </authorList>
    </citation>
    <scope>NUCLEOTIDE SEQUENCE [LARGE SCALE GENOMIC DNA]</scope>
    <source>
        <strain evidence="1 2">Ec32</strain>
    </source>
</reference>
<dbReference type="Proteomes" id="UP000032160">
    <property type="component" value="Chromosome I"/>
</dbReference>
<accession>X5MGD1</accession>
<dbReference type="STRING" id="1458461.BN1012_Phect2296"/>
<dbReference type="EMBL" id="HG966617">
    <property type="protein sequence ID" value="CDO60509.1"/>
    <property type="molecule type" value="Genomic_DNA"/>
</dbReference>
<dbReference type="HOGENOM" id="CLU_3341770_0_0_5"/>
<dbReference type="KEGG" id="pect:BN1012_Phect2296"/>
<sequence>MVRAKAGFETRLAARHKFCVAGWISNTVIAAGFWGRR</sequence>
<keyword evidence="2" id="KW-1185">Reference proteome</keyword>
<protein>
    <submittedName>
        <fullName evidence="1">Uncharacterized protein</fullName>
    </submittedName>
</protein>
<evidence type="ECO:0000313" key="1">
    <source>
        <dbReference type="EMBL" id="CDO60509.1"/>
    </source>
</evidence>
<evidence type="ECO:0000313" key="2">
    <source>
        <dbReference type="Proteomes" id="UP000032160"/>
    </source>
</evidence>
<organism evidence="1 2">
    <name type="scientific">Candidatus Phaeomarinibacter ectocarpi</name>
    <dbReference type="NCBI Taxonomy" id="1458461"/>
    <lineage>
        <taxon>Bacteria</taxon>
        <taxon>Pseudomonadati</taxon>
        <taxon>Pseudomonadota</taxon>
        <taxon>Alphaproteobacteria</taxon>
        <taxon>Hyphomicrobiales</taxon>
        <taxon>Parvibaculaceae</taxon>
        <taxon>Candidatus Phaeomarinibacter</taxon>
    </lineage>
</organism>